<dbReference type="Gene3D" id="3.30.70.330">
    <property type="match status" value="1"/>
</dbReference>
<evidence type="ECO:0000313" key="4">
    <source>
        <dbReference type="Proteomes" id="UP000694925"/>
    </source>
</evidence>
<feature type="compositionally biased region" description="Basic and acidic residues" evidence="2">
    <location>
        <begin position="244"/>
        <end position="262"/>
    </location>
</feature>
<dbReference type="SUPFAM" id="SSF82708">
    <property type="entry name" value="R3H domain"/>
    <property type="match status" value="1"/>
</dbReference>
<dbReference type="Gene3D" id="3.30.1370.50">
    <property type="entry name" value="R3H-like domain"/>
    <property type="match status" value="1"/>
</dbReference>
<evidence type="ECO:0000256" key="2">
    <source>
        <dbReference type="SAM" id="MobiDB-lite"/>
    </source>
</evidence>
<dbReference type="GeneID" id="108632472"/>
<organism evidence="4 5">
    <name type="scientific">Ceratina calcarata</name>
    <dbReference type="NCBI Taxonomy" id="156304"/>
    <lineage>
        <taxon>Eukaryota</taxon>
        <taxon>Metazoa</taxon>
        <taxon>Ecdysozoa</taxon>
        <taxon>Arthropoda</taxon>
        <taxon>Hexapoda</taxon>
        <taxon>Insecta</taxon>
        <taxon>Pterygota</taxon>
        <taxon>Neoptera</taxon>
        <taxon>Endopterygota</taxon>
        <taxon>Hymenoptera</taxon>
        <taxon>Apocrita</taxon>
        <taxon>Aculeata</taxon>
        <taxon>Apoidea</taxon>
        <taxon>Anthophila</taxon>
        <taxon>Apidae</taxon>
        <taxon>Ceratina</taxon>
        <taxon>Zadontomerus</taxon>
    </lineage>
</organism>
<dbReference type="InterPro" id="IPR012677">
    <property type="entry name" value="Nucleotide-bd_a/b_plait_sf"/>
</dbReference>
<keyword evidence="1" id="KW-0175">Coiled coil</keyword>
<evidence type="ECO:0000313" key="5">
    <source>
        <dbReference type="RefSeq" id="XP_026675503.1"/>
    </source>
</evidence>
<sequence length="658" mass="74399">MVVLFCHCQSKSISFSSRLSYLQPREIRIRRTTVYHVSTRVLVFPPVNSYRRYIIHQLVQDRFADLHTFSVGQGSARRTVVCYKSDVIRDSKLNGVEPTPNCTTKNSSSLLEMGVERLSRSSSASPERVRVQRQAKSTPAVEIYRPPAARRAKHEIQTNVDQVLVQPAADSSTAKTPRQRRPDRAVYVPRHRRSLETEGNVQPVESIRVNRTAKEISQGQSKSCPDTKPEDSDVQQNAKHVKKGSNECLDRDRSNSEPKINERIEVTSKDIYSSTDLKASTVEISNRQVAEQLEDVPNDLNSSTALEIVCEISNTSESQSEKQIPRDSSENKDSLDTVDICTYSEINVNEEVDRPDKYKDDNIVTNTIKNNNKINTELSNKDEITNQRNAQMTRHNMVSNVLIISDTKNKKEPKTKVNEVIPVPMPPPEKKVKKVIRQRSKPAPPPSPPVKKINRDECDWDSLFDDNGDCLDPTLIEELTSAVGDVMIEQPKNDYKPYSKHIEVSSDEFAHVLEIYNFPSEFKTSDLAAVFSPFKNGGFELKWVDDTHCLGVFSSPLVAAEVLASDHPFVKTRPLSEATALSKTKAKRSAEFLQPYRSRPETCAALARRLVTGALGVKLATARQEREHEKNILREAKEKRRLANKQREDAWEGIIPEK</sequence>
<proteinExistence type="predicted"/>
<keyword evidence="4" id="KW-1185">Reference proteome</keyword>
<dbReference type="InterPro" id="IPR036867">
    <property type="entry name" value="R3H_dom_sf"/>
</dbReference>
<feature type="compositionally biased region" description="Polar residues" evidence="2">
    <location>
        <begin position="215"/>
        <end position="224"/>
    </location>
</feature>
<feature type="coiled-coil region" evidence="1">
    <location>
        <begin position="619"/>
        <end position="646"/>
    </location>
</feature>
<evidence type="ECO:0000256" key="1">
    <source>
        <dbReference type="SAM" id="Coils"/>
    </source>
</evidence>
<dbReference type="SMART" id="SM00393">
    <property type="entry name" value="R3H"/>
    <property type="match status" value="1"/>
</dbReference>
<dbReference type="PROSITE" id="PS51061">
    <property type="entry name" value="R3H"/>
    <property type="match status" value="1"/>
</dbReference>
<feature type="region of interest" description="Disordered" evidence="2">
    <location>
        <begin position="435"/>
        <end position="454"/>
    </location>
</feature>
<feature type="compositionally biased region" description="Basic and acidic residues" evidence="2">
    <location>
        <begin position="319"/>
        <end position="335"/>
    </location>
</feature>
<gene>
    <name evidence="5" type="primary">LOC108632472</name>
</gene>
<dbReference type="Proteomes" id="UP000694925">
    <property type="component" value="Unplaced"/>
</dbReference>
<feature type="region of interest" description="Disordered" evidence="2">
    <location>
        <begin position="314"/>
        <end position="336"/>
    </location>
</feature>
<feature type="region of interest" description="Disordered" evidence="2">
    <location>
        <begin position="118"/>
        <end position="262"/>
    </location>
</feature>
<dbReference type="InterPro" id="IPR039884">
    <property type="entry name" value="R3HC1/R3HCL"/>
</dbReference>
<dbReference type="PANTHER" id="PTHR21678">
    <property type="entry name" value="GROWTH INHIBITION AND DIFFERENTIATION RELATED PROTEIN 88"/>
    <property type="match status" value="1"/>
</dbReference>
<feature type="domain" description="R3H" evidence="3">
    <location>
        <begin position="16"/>
        <end position="85"/>
    </location>
</feature>
<feature type="region of interest" description="Disordered" evidence="2">
    <location>
        <begin position="410"/>
        <end position="430"/>
    </location>
</feature>
<dbReference type="SUPFAM" id="SSF54928">
    <property type="entry name" value="RNA-binding domain, RBD"/>
    <property type="match status" value="1"/>
</dbReference>
<dbReference type="PANTHER" id="PTHR21678:SF0">
    <property type="entry name" value="C3H1-TYPE DOMAIN-CONTAINING PROTEIN"/>
    <property type="match status" value="1"/>
</dbReference>
<dbReference type="InterPro" id="IPR001374">
    <property type="entry name" value="R3H_dom"/>
</dbReference>
<dbReference type="GO" id="GO:0003676">
    <property type="term" value="F:nucleic acid binding"/>
    <property type="evidence" value="ECO:0007669"/>
    <property type="project" value="UniProtKB-UniRule"/>
</dbReference>
<name>A0AAJ7SDY1_9HYME</name>
<dbReference type="RefSeq" id="XP_026675503.1">
    <property type="nucleotide sequence ID" value="XM_026819702.1"/>
</dbReference>
<evidence type="ECO:0000259" key="3">
    <source>
        <dbReference type="PROSITE" id="PS51061"/>
    </source>
</evidence>
<accession>A0AAJ7SDY1</accession>
<reference evidence="5" key="1">
    <citation type="submission" date="2025-08" db="UniProtKB">
        <authorList>
            <consortium name="RefSeq"/>
        </authorList>
    </citation>
    <scope>IDENTIFICATION</scope>
    <source>
        <tissue evidence="5">Whole body</tissue>
    </source>
</reference>
<dbReference type="Pfam" id="PF01424">
    <property type="entry name" value="R3H"/>
    <property type="match status" value="1"/>
</dbReference>
<dbReference type="InterPro" id="IPR035979">
    <property type="entry name" value="RBD_domain_sf"/>
</dbReference>
<protein>
    <submittedName>
        <fullName evidence="5">Uncharacterized protein LOC108632472 isoform X1</fullName>
    </submittedName>
</protein>
<dbReference type="AlphaFoldDB" id="A0AAJ7SDY1"/>